<dbReference type="SUPFAM" id="SSF81296">
    <property type="entry name" value="E set domains"/>
    <property type="match status" value="1"/>
</dbReference>
<dbReference type="Proteomes" id="UP000461595">
    <property type="component" value="Unassembled WGS sequence"/>
</dbReference>
<keyword evidence="2" id="KW-0732">Signal</keyword>
<evidence type="ECO:0000256" key="1">
    <source>
        <dbReference type="ARBA" id="ARBA00008061"/>
    </source>
</evidence>
<evidence type="ECO:0000259" key="3">
    <source>
        <dbReference type="SMART" id="SM00642"/>
    </source>
</evidence>
<dbReference type="Pfam" id="PF02922">
    <property type="entry name" value="CBM_48"/>
    <property type="match status" value="1"/>
</dbReference>
<evidence type="ECO:0000256" key="2">
    <source>
        <dbReference type="ARBA" id="ARBA00022729"/>
    </source>
</evidence>
<proteinExistence type="inferred from homology"/>
<dbReference type="InterPro" id="IPR013780">
    <property type="entry name" value="Glyco_hydro_b"/>
</dbReference>
<evidence type="ECO:0000313" key="4">
    <source>
        <dbReference type="EMBL" id="MVX59378.1"/>
    </source>
</evidence>
<dbReference type="EC" id="3.2.1.41" evidence="4"/>
<dbReference type="InterPro" id="IPR013783">
    <property type="entry name" value="Ig-like_fold"/>
</dbReference>
<dbReference type="InterPro" id="IPR004193">
    <property type="entry name" value="Glyco_hydro_13_N"/>
</dbReference>
<dbReference type="Pfam" id="PF00128">
    <property type="entry name" value="Alpha-amylase"/>
    <property type="match status" value="1"/>
</dbReference>
<dbReference type="Pfam" id="PF18033">
    <property type="entry name" value="SpuA_C"/>
    <property type="match status" value="1"/>
</dbReference>
<dbReference type="NCBIfam" id="TIGR02102">
    <property type="entry name" value="pullulan_Gpos"/>
    <property type="match status" value="1"/>
</dbReference>
<dbReference type="CDD" id="cd02860">
    <property type="entry name" value="E_set_Pullulanase"/>
    <property type="match status" value="1"/>
</dbReference>
<dbReference type="Gene3D" id="2.60.40.1220">
    <property type="match status" value="1"/>
</dbReference>
<sequence>MKKMRPVISLKSAKQISDQELILYLAEPSDLNLDRLSTEVQVWDTAGERLELECVEWLQEGRSLRIQAHLATNAAAPYRVQVGDSQVTSFLAWQLLDQLSAYEGPLGLEVRAGARQVQFRFWAPSAQQVELVLYDKKDADLELAILPMKASSKGVWFLELDAGADLGLADLQGYFYHYQIQRADQVVRVLDPYTPSLAAWSNQQRHRGLAYQVAKGAILDPRKTGRGDLAFAEIPGYKRREDAVIYEVHVRDFTSDPEVLDELAAPFGTFQAMEERLDYIQSLGVTHIQLLPVLSYYLADEFQAGQGLWDYASGGTNYNWGYDPQHYFALTGMYSVNPADPGLRIQELKDLIAAIHARGMGVILDVVYNHTAQLGIFEDLEPHYYHFMDADGEARTSFGGGRLASTHTMTRRLMLDSIAYLLDVYKVDGFRFDMMGDHDAETLDQVAQLAREINPQALILGEGWRTYVGDEDDSRPAADQDWMDQTDQVAVFSDHFRNSLKSGYPTEGEPAFLTGGAIKIHDLFQSLKAQPTNFKADQPGDVVQYIEAHDNLPLFDIIAQSIQKDPEVPAHLAEIHRRIRLGQLLLLTAQGTIFLHAGQEYGRTKQFRHPDFEEPVAPALAPHKSYLLEDQAGQPFRFPYFIHDSYDASDAVNRFDWSKVRDAASHPDALKTLAYTRGLIALRKAEGVFRLSDRKQVDQKVQLLTPGDREDLLIAYRFLLNPAESLVVVVNADDQQRSLSLAHLADASSIQVLVDGEQVNLAGIPAAQQVGFRIQGTDLILQALTGVVLKIRL</sequence>
<dbReference type="Gene3D" id="3.20.20.80">
    <property type="entry name" value="Glycosidases"/>
    <property type="match status" value="1"/>
</dbReference>
<dbReference type="InterPro" id="IPR011838">
    <property type="entry name" value="Pullulan_Gpos"/>
</dbReference>
<feature type="domain" description="Glycosyl hydrolase family 13 catalytic" evidence="3">
    <location>
        <begin position="247"/>
        <end position="637"/>
    </location>
</feature>
<evidence type="ECO:0000313" key="5">
    <source>
        <dbReference type="Proteomes" id="UP000461595"/>
    </source>
</evidence>
<organism evidence="4 5">
    <name type="scientific">Streptococcus danieliae</name>
    <dbReference type="NCBI Taxonomy" id="747656"/>
    <lineage>
        <taxon>Bacteria</taxon>
        <taxon>Bacillati</taxon>
        <taxon>Bacillota</taxon>
        <taxon>Bacilli</taxon>
        <taxon>Lactobacillales</taxon>
        <taxon>Streptococcaceae</taxon>
        <taxon>Streptococcus</taxon>
    </lineage>
</organism>
<dbReference type="InterPro" id="IPR040806">
    <property type="entry name" value="SpuA_C"/>
</dbReference>
<dbReference type="AlphaFoldDB" id="A0A7X3KD83"/>
<dbReference type="InterPro" id="IPR017853">
    <property type="entry name" value="GH"/>
</dbReference>
<name>A0A7X3KD83_9STRE</name>
<dbReference type="Gene3D" id="2.60.40.10">
    <property type="entry name" value="Immunoglobulins"/>
    <property type="match status" value="1"/>
</dbReference>
<comment type="similarity">
    <text evidence="1">Belongs to the glycosyl hydrolase 13 family.</text>
</comment>
<dbReference type="InterPro" id="IPR014755">
    <property type="entry name" value="Cu-Rt/internalin_Ig-like"/>
</dbReference>
<dbReference type="Gene3D" id="2.60.40.1180">
    <property type="entry name" value="Golgi alpha-mannosidase II"/>
    <property type="match status" value="1"/>
</dbReference>
<dbReference type="SMART" id="SM00642">
    <property type="entry name" value="Aamy"/>
    <property type="match status" value="1"/>
</dbReference>
<accession>A0A7X3KD83</accession>
<dbReference type="EMBL" id="WSRS01000065">
    <property type="protein sequence ID" value="MVX59378.1"/>
    <property type="molecule type" value="Genomic_DNA"/>
</dbReference>
<dbReference type="GO" id="GO:0051060">
    <property type="term" value="F:pullulanase activity"/>
    <property type="evidence" value="ECO:0007669"/>
    <property type="project" value="UniProtKB-EC"/>
</dbReference>
<dbReference type="PANTHER" id="PTHR43002">
    <property type="entry name" value="GLYCOGEN DEBRANCHING ENZYME"/>
    <property type="match status" value="1"/>
</dbReference>
<gene>
    <name evidence="4" type="ORF">E5983_06990</name>
</gene>
<dbReference type="SUPFAM" id="SSF51445">
    <property type="entry name" value="(Trans)glycosidases"/>
    <property type="match status" value="1"/>
</dbReference>
<protein>
    <submittedName>
        <fullName evidence="4">Pullulanase</fullName>
        <ecNumber evidence="4">3.2.1.41</ecNumber>
    </submittedName>
</protein>
<reference evidence="4 5" key="1">
    <citation type="submission" date="2019-12" db="EMBL/GenBank/DDBJ databases">
        <title>Microbes associate with the intestines of laboratory mice.</title>
        <authorList>
            <person name="Navarre W."/>
            <person name="Wong E."/>
        </authorList>
    </citation>
    <scope>NUCLEOTIDE SEQUENCE [LARGE SCALE GENOMIC DNA]</scope>
    <source>
        <strain evidence="4 5">NM51_B2-22</strain>
    </source>
</reference>
<comment type="caution">
    <text evidence="4">The sequence shown here is derived from an EMBL/GenBank/DDBJ whole genome shotgun (WGS) entry which is preliminary data.</text>
</comment>
<dbReference type="GO" id="GO:0005975">
    <property type="term" value="P:carbohydrate metabolic process"/>
    <property type="evidence" value="ECO:0007669"/>
    <property type="project" value="InterPro"/>
</dbReference>
<dbReference type="CDD" id="cd11341">
    <property type="entry name" value="AmyAc_Pullulanase_LD-like"/>
    <property type="match status" value="1"/>
</dbReference>
<dbReference type="InterPro" id="IPR006047">
    <property type="entry name" value="GH13_cat_dom"/>
</dbReference>
<dbReference type="InterPro" id="IPR014756">
    <property type="entry name" value="Ig_E-set"/>
</dbReference>
<keyword evidence="4" id="KW-0326">Glycosidase</keyword>
<keyword evidence="4" id="KW-0378">Hydrolase</keyword>